<evidence type="ECO:0000313" key="4">
    <source>
        <dbReference type="Proteomes" id="UP001063166"/>
    </source>
</evidence>
<dbReference type="GO" id="GO:0070860">
    <property type="term" value="C:RNA polymerase I core factor complex"/>
    <property type="evidence" value="ECO:0007669"/>
    <property type="project" value="TreeGrafter"/>
</dbReference>
<dbReference type="OrthoDB" id="2382881at2759"/>
<feature type="compositionally biased region" description="Low complexity" evidence="1">
    <location>
        <begin position="796"/>
        <end position="808"/>
    </location>
</feature>
<evidence type="ECO:0000259" key="2">
    <source>
        <dbReference type="Pfam" id="PF20639"/>
    </source>
</evidence>
<name>A0A9P3PF64_LYOSH</name>
<feature type="compositionally biased region" description="Basic residues" evidence="1">
    <location>
        <begin position="19"/>
        <end position="28"/>
    </location>
</feature>
<evidence type="ECO:0000256" key="1">
    <source>
        <dbReference type="SAM" id="MobiDB-lite"/>
    </source>
</evidence>
<dbReference type="InterPro" id="IPR019350">
    <property type="entry name" value="RNA_pol_I-sp_TIF_RRN6-like"/>
</dbReference>
<feature type="region of interest" description="Disordered" evidence="1">
    <location>
        <begin position="791"/>
        <end position="840"/>
    </location>
</feature>
<comment type="caution">
    <text evidence="3">The sequence shown here is derived from an EMBL/GenBank/DDBJ whole genome shotgun (WGS) entry which is preliminary data.</text>
</comment>
<proteinExistence type="predicted"/>
<dbReference type="Pfam" id="PF20639">
    <property type="entry name" value="Rrn6_K-rich"/>
    <property type="match status" value="1"/>
</dbReference>
<feature type="compositionally biased region" description="Basic and acidic residues" evidence="1">
    <location>
        <begin position="1"/>
        <end position="10"/>
    </location>
</feature>
<protein>
    <recommendedName>
        <fullName evidence="2">RRN6 K-rich C-terminal domain-containing protein</fullName>
    </recommendedName>
</protein>
<dbReference type="GO" id="GO:0001163">
    <property type="term" value="F:RNA polymerase I transcription regulatory region sequence-specific DNA binding"/>
    <property type="evidence" value="ECO:0007669"/>
    <property type="project" value="TreeGrafter"/>
</dbReference>
<dbReference type="EMBL" id="BRPK01000002">
    <property type="protein sequence ID" value="GLB34867.1"/>
    <property type="molecule type" value="Genomic_DNA"/>
</dbReference>
<feature type="region of interest" description="Disordered" evidence="1">
    <location>
        <begin position="742"/>
        <end position="772"/>
    </location>
</feature>
<feature type="domain" description="RRN6 K-rich C-terminal" evidence="2">
    <location>
        <begin position="702"/>
        <end position="840"/>
    </location>
</feature>
<reference evidence="3" key="1">
    <citation type="submission" date="2022-07" db="EMBL/GenBank/DDBJ databases">
        <title>The genome of Lyophyllum shimeji provides insight into the initial evolution of ectomycorrhizal fungal genome.</title>
        <authorList>
            <person name="Kobayashi Y."/>
            <person name="Shibata T."/>
            <person name="Hirakawa H."/>
            <person name="Shigenobu S."/>
            <person name="Nishiyama T."/>
            <person name="Yamada A."/>
            <person name="Hasebe M."/>
            <person name="Kawaguchi M."/>
        </authorList>
    </citation>
    <scope>NUCLEOTIDE SEQUENCE</scope>
    <source>
        <strain evidence="3">AT787</strain>
    </source>
</reference>
<organism evidence="3 4">
    <name type="scientific">Lyophyllum shimeji</name>
    <name type="common">Hon-shimeji</name>
    <name type="synonym">Tricholoma shimeji</name>
    <dbReference type="NCBI Taxonomy" id="47721"/>
    <lineage>
        <taxon>Eukaryota</taxon>
        <taxon>Fungi</taxon>
        <taxon>Dikarya</taxon>
        <taxon>Basidiomycota</taxon>
        <taxon>Agaricomycotina</taxon>
        <taxon>Agaricomycetes</taxon>
        <taxon>Agaricomycetidae</taxon>
        <taxon>Agaricales</taxon>
        <taxon>Tricholomatineae</taxon>
        <taxon>Lyophyllaceae</taxon>
        <taxon>Lyophyllum</taxon>
    </lineage>
</organism>
<dbReference type="GO" id="GO:0042790">
    <property type="term" value="P:nucleolar large rRNA transcription by RNA polymerase I"/>
    <property type="evidence" value="ECO:0007669"/>
    <property type="project" value="TreeGrafter"/>
</dbReference>
<dbReference type="PANTHER" id="PTHR28221">
    <property type="entry name" value="RNA POLYMERASE I-SPECIFIC TRANSCRIPTION INITIATION FACTOR RRN6"/>
    <property type="match status" value="1"/>
</dbReference>
<feature type="compositionally biased region" description="Basic residues" evidence="1">
    <location>
        <begin position="827"/>
        <end position="840"/>
    </location>
</feature>
<accession>A0A9P3PF64</accession>
<dbReference type="InterPro" id="IPR048536">
    <property type="entry name" value="Rrn6_K-rich"/>
</dbReference>
<feature type="region of interest" description="Disordered" evidence="1">
    <location>
        <begin position="1"/>
        <end position="28"/>
    </location>
</feature>
<dbReference type="AlphaFoldDB" id="A0A9P3PF64"/>
<gene>
    <name evidence="3" type="ORF">LshimejAT787_0204320</name>
</gene>
<dbReference type="GO" id="GO:0001179">
    <property type="term" value="F:RNA polymerase I general transcription initiation factor binding"/>
    <property type="evidence" value="ECO:0007669"/>
    <property type="project" value="TreeGrafter"/>
</dbReference>
<evidence type="ECO:0000313" key="3">
    <source>
        <dbReference type="EMBL" id="GLB34867.1"/>
    </source>
</evidence>
<keyword evidence="4" id="KW-1185">Reference proteome</keyword>
<sequence>MDSWPVDERTQIAADSGRKGKTKHKHAAAPRHYLDLERGANAITLVERDGRMEWVSVAKSGHQGLNQLHMGKYTTIFPATRPPVEPQIKATILQKAERGANFLRTFLPEVDIPAELIREEVTRDAELAQELDLFDPYQGNILEPVVTSDSTFLAFPMGELNRDLNLSPFVQAETAPVFKPCARPTRTFDTPIRQISASLPPGSIAPRTTYMAVRTFSLTSLLEVNTSKTTPHLAEVATISPSDTANRGLVDIKLFSQPFEALAVTEHGSVYRCSVFGGQKTVDLVKAPDDSADGDTQDSFWRLARGAAGVNYFLASKDALTQFDLRTKDFNELFTLPGPRDVITSVEDQGDDYILKLCSTREILWVDTRFPGKPLLGYKHGRQYDRYLEVWTSPLSRASTLLTSRNNGMVTVYDVFRSQAQLLHLDSPPYCIIPGNHASVSHPGQALFKPSLGTSPDAFSLIRLTEQGSLSQVDLHLSDAAPAAVFETTWMTDVKEMESRPLRTKLPLSENQEFTETDLSSAYDYIFRDHAQDSQKLEEDQANAVHDLLETIPTFWQNVEVPVEHMLTTYDMAFRAGDELIEAARADFLTESVMNSTRGYRAMVQAVRPHLFGRRSKYHDSPEYEKEAREQVALDLALSADVFSSQPFSKSSDDGLELEAMTKTLSLAGEPAAVEFGYLRPQVTRRDKAGENTAVIASIGVRSLLNDWKIGADPEDFVFVNHHEDNGPAPEQIRWTKRIQKEENPGQPAGPQSQRPPTILPASTLPSRPPEIGRRILDTQSQGSVVPLPRMAGFGSQIPPSSVPQSSQEYMTSTQILPGAHGGRPAMPKKKVAKKRVGGF</sequence>
<dbReference type="Proteomes" id="UP001063166">
    <property type="component" value="Unassembled WGS sequence"/>
</dbReference>
<dbReference type="PANTHER" id="PTHR28221:SF2">
    <property type="entry name" value="RNA POLYMERASE I-SPECIFIC TRANSCRIPTION INITIATION FACTOR RRN6"/>
    <property type="match status" value="1"/>
</dbReference>